<comment type="caution">
    <text evidence="1">The sequence shown here is derived from an EMBL/GenBank/DDBJ whole genome shotgun (WGS) entry which is preliminary data.</text>
</comment>
<proteinExistence type="predicted"/>
<sequence>MGNVINTPASAAEIIVGTLLALPGSVMPPALADPPATAVVIERNGAACIAAAALERAPFLTLRWDADAGQIADVAAWPDLHEARLAADSLRVLINQRERGLMLLQPHVYCRIVGADTSRWRVIGPSWGGTVEETGREGRVRVYADHTRRSVGTSASLRAGARRLARLNGMSDARLV</sequence>
<evidence type="ECO:0000313" key="2">
    <source>
        <dbReference type="Proteomes" id="UP001595851"/>
    </source>
</evidence>
<dbReference type="Proteomes" id="UP001595851">
    <property type="component" value="Unassembled WGS sequence"/>
</dbReference>
<organism evidence="1 2">
    <name type="scientific">Nonomuraea purpurea</name>
    <dbReference type="NCBI Taxonomy" id="1849276"/>
    <lineage>
        <taxon>Bacteria</taxon>
        <taxon>Bacillati</taxon>
        <taxon>Actinomycetota</taxon>
        <taxon>Actinomycetes</taxon>
        <taxon>Streptosporangiales</taxon>
        <taxon>Streptosporangiaceae</taxon>
        <taxon>Nonomuraea</taxon>
    </lineage>
</organism>
<dbReference type="RefSeq" id="WP_379534503.1">
    <property type="nucleotide sequence ID" value="NZ_JBHSBI010000036.1"/>
</dbReference>
<gene>
    <name evidence="1" type="ORF">ACFOY2_46110</name>
</gene>
<name>A0ABV8GLH7_9ACTN</name>
<protein>
    <submittedName>
        <fullName evidence="1">Uncharacterized protein</fullName>
    </submittedName>
</protein>
<dbReference type="EMBL" id="JBHSBI010000036">
    <property type="protein sequence ID" value="MFC4014668.1"/>
    <property type="molecule type" value="Genomic_DNA"/>
</dbReference>
<keyword evidence="2" id="KW-1185">Reference proteome</keyword>
<accession>A0ABV8GLH7</accession>
<reference evidence="2" key="1">
    <citation type="journal article" date="2019" name="Int. J. Syst. Evol. Microbiol.">
        <title>The Global Catalogue of Microorganisms (GCM) 10K type strain sequencing project: providing services to taxonomists for standard genome sequencing and annotation.</title>
        <authorList>
            <consortium name="The Broad Institute Genomics Platform"/>
            <consortium name="The Broad Institute Genome Sequencing Center for Infectious Disease"/>
            <person name="Wu L."/>
            <person name="Ma J."/>
        </authorList>
    </citation>
    <scope>NUCLEOTIDE SEQUENCE [LARGE SCALE GENOMIC DNA]</scope>
    <source>
        <strain evidence="2">TBRC 1276</strain>
    </source>
</reference>
<evidence type="ECO:0000313" key="1">
    <source>
        <dbReference type="EMBL" id="MFC4014668.1"/>
    </source>
</evidence>